<dbReference type="AlphaFoldDB" id="A0A8J2NT35"/>
<proteinExistence type="predicted"/>
<organism evidence="1 2">
    <name type="scientific">Allacma fusca</name>
    <dbReference type="NCBI Taxonomy" id="39272"/>
    <lineage>
        <taxon>Eukaryota</taxon>
        <taxon>Metazoa</taxon>
        <taxon>Ecdysozoa</taxon>
        <taxon>Arthropoda</taxon>
        <taxon>Hexapoda</taxon>
        <taxon>Collembola</taxon>
        <taxon>Symphypleona</taxon>
        <taxon>Sminthuridae</taxon>
        <taxon>Allacma</taxon>
    </lineage>
</organism>
<protein>
    <submittedName>
        <fullName evidence="1">Uncharacterized protein</fullName>
    </submittedName>
</protein>
<gene>
    <name evidence="1" type="ORF">AFUS01_LOCUS3341</name>
</gene>
<reference evidence="1" key="1">
    <citation type="submission" date="2021-06" db="EMBL/GenBank/DDBJ databases">
        <authorList>
            <person name="Hodson N. C."/>
            <person name="Mongue J. A."/>
            <person name="Jaron S. K."/>
        </authorList>
    </citation>
    <scope>NUCLEOTIDE SEQUENCE</scope>
</reference>
<name>A0A8J2NT35_9HEXA</name>
<keyword evidence="2" id="KW-1185">Reference proteome</keyword>
<sequence>MPTTFTPRTELSIKEWKPSSTTYEPSTLQSFNWVNSETTQKHLLFVTTAPSKTAHYLATTTAKLAKTEELVSTSNFVPTKEFPTKGWEVTESSTPEELPFHNKTESNDANEIFGQTLSEGELTLTDKITVKEAKLWRAVYRAFTLTNELAKQDRTTQAMREFNNRNPFSFFLNPKKVMKYFTKNIL</sequence>
<dbReference type="Proteomes" id="UP000708208">
    <property type="component" value="Unassembled WGS sequence"/>
</dbReference>
<evidence type="ECO:0000313" key="1">
    <source>
        <dbReference type="EMBL" id="CAG7688230.1"/>
    </source>
</evidence>
<comment type="caution">
    <text evidence="1">The sequence shown here is derived from an EMBL/GenBank/DDBJ whole genome shotgun (WGS) entry which is preliminary data.</text>
</comment>
<dbReference type="EMBL" id="CAJVCH010020051">
    <property type="protein sequence ID" value="CAG7688230.1"/>
    <property type="molecule type" value="Genomic_DNA"/>
</dbReference>
<accession>A0A8J2NT35</accession>
<evidence type="ECO:0000313" key="2">
    <source>
        <dbReference type="Proteomes" id="UP000708208"/>
    </source>
</evidence>